<keyword evidence="10" id="KW-0325">Glycoprotein</keyword>
<comment type="subcellular location">
    <subcellularLocation>
        <location evidence="1">Membrane</location>
        <topology evidence="1">Multi-pass membrane protein</topology>
    </subcellularLocation>
</comment>
<evidence type="ECO:0000256" key="15">
    <source>
        <dbReference type="SAM" id="Phobius"/>
    </source>
</evidence>
<keyword evidence="5" id="KW-0677">Repeat</keyword>
<feature type="transmembrane region" description="Helical" evidence="15">
    <location>
        <begin position="984"/>
        <end position="1006"/>
    </location>
</feature>
<feature type="repeat" description="ANK" evidence="12">
    <location>
        <begin position="177"/>
        <end position="209"/>
    </location>
</feature>
<feature type="domain" description="Apple" evidence="16">
    <location>
        <begin position="1412"/>
        <end position="1489"/>
    </location>
</feature>
<evidence type="ECO:0000256" key="1">
    <source>
        <dbReference type="ARBA" id="ARBA00004141"/>
    </source>
</evidence>
<dbReference type="PANTHER" id="PTHR47143:SF1">
    <property type="entry name" value="ION_TRANS DOMAIN-CONTAINING PROTEIN"/>
    <property type="match status" value="1"/>
</dbReference>
<feature type="repeat" description="ANK" evidence="12">
    <location>
        <begin position="482"/>
        <end position="514"/>
    </location>
</feature>
<feature type="domain" description="ZP" evidence="17">
    <location>
        <begin position="1817"/>
        <end position="2060"/>
    </location>
</feature>
<dbReference type="PROSITE" id="PS50297">
    <property type="entry name" value="ANK_REP_REGION"/>
    <property type="match status" value="8"/>
</dbReference>
<dbReference type="SMART" id="SM00241">
    <property type="entry name" value="ZP"/>
    <property type="match status" value="1"/>
</dbReference>
<name>A0AAE9JGF9_CAEBR</name>
<evidence type="ECO:0000256" key="11">
    <source>
        <dbReference type="ARBA" id="ARBA00023303"/>
    </source>
</evidence>
<sequence>MSRHGDNEFRLELDSLLPKNDESITKRENSRRPSIFRQQDPDGIENVRSQILKFAREGNVEQLRIILDKHPEMVNLPDDKDGMTALHYGARYGNFEIVKHLLSRGAIPVTKNLDGDTPLHIASKYHHGFSDICSITNERGMVVMDRLDSERMYNSATKKIINSLVAAKSDIDSPNEYFLTPLHYAAMKSNIAAVQALVKLKANVDAEDMNQMTPLLLACVHGSQEVIKELIKAKSDVTKRDLRLNTVFHIVALRGEPDFLKMMMEHDPIEAIKALNKENNEGKTPLRMAVEGNHPEALKKILEMESKNSQKWMVREKELIHFAAEKGYLDIIKALVEAGGNKNEQNSKQALPLHVAAKMNQLECVEYLMDENTRDAADENEMTPLMLAVSQDSLDCVKYLIEKGVDLTITDRDERTPVYIGAKYNALLSVGYILQYLKDQTETTRSEISETDCLKMSLASKKSLRNIMEDEKRTMVNMADRDQNSPMHIVASNGYLEMMRLLYEHGAAITQVNEDEETPLHRASHSGQTIAVKQLVEWDKRLLLMKDEMGNSALHLAAKHGHDATTAVLLLAGADKEAKNSFQLTPLQVAVDSGQLGTCQTLVGKGAEIENQSDAKTVLHTAAYYGHDTIARFLIQQGATVDRRDDKGKTALDVACENGRKEVARVLLETDEFESLMRPNDIIPLDKHRNPENMERDTPFRTLLKKFPDLAAMVMDRCVERNTEDENEPILCVAYNFEYIDDTYMSRVASPDGDGEQLIGCKSPFDENFKLIKDAQAYSANYDQIYRNHPLKMMANAEKLSLLSHPLSMALLKYKWNRLGRVMYYSALFIYLLFIISLTEFVRHTKAPYNVPMGNDTYYESSFFEDNETCPQIDIQKPDFFWKRIAQILAICQIGIEFFQLYQRKFAYLTNWENWIDCFIYSTALLTVYDFTECSSTSGVRLNWQWLLAALCIFFGWINLLFMIRKLPRFGIFVVMFVDIVKTFFRFFPVFVLFIIAFSSSFYVILQNRPEFSTIFVSPIKTTVMMIGEFEFTGIFHGDSDSHTEKMFGPAHNALAGVLFFCFCIIMTILLMNLLVGLAVDDIKGVQEKAELKRLAMQVDLVLQIEASIHFFITRMKKYPTNRFAHYPLGSQSRFGIWWTNFRKRFGLNTSNDDDSDMLMEYESEITTELRSTLKMQFNQLDNLQQNIDVMYEKQIRLEAMIRNLARGLNVGIEQKEANVGILSPYGECFEGFTPTFIRRVGTRHIDGPAFVAKIDMVTCSSHCRANFDPSSEESFPCEGFNFRAGRNSVCEFFPATGNNDNVTSSLKTEEAPTFYFEKLCLQIAKRCEESAYMFDVKNGYRIDETPIRIINATVETQCMEECVKIQCMSFGFHHDAKRCSFYNSTRRDAVIIRDVKMDYYENNCVHPTARCPNGRIEFFATRKADVPSFGISLGVKSIRSCMQACVNAGQFYCRSVQFDSTSNECFVSDETSDVAVPSTTLDIFEPFCVLRRDENTCNRPYSFEKMITSKLANSSVIKEIPNQSTEKCLQKCIGLENCKSVNYDVLTRSCILSSTSKTDSATISDENFDFYDRSCPHVAPSAILSSTFIPHHPRFHPEATSYKMLERGSQLSGSFVNKTDVENVQDCWTLCLNAKVHCEIISFSSVSNQCLLSTLKVSDIGADKKKITKASESFDTYSKSVVFPTTTHTSIMKPTTSTRISTSTTPATTKGTTKTSTVSKTTKSFTSSESLEDLNDIFDLNENFMDTTTVNIPTTRSRAHAITNTETKSKNKSSESTSLLPIDPELVGLEDSTPVKLPTSSGIAHVDVSKLSVAAICLPQGINITFDLSEMKKYTGVVYASERFDQCRVFVKNSTSFSIFIPRPQHNSWCNAVELNNEMSTIIIMSNDRILPHDVTTKDDLFYQVSCKYNPNDDARVSKGIVVGGPSPVLITKKSQIHEKISLEITKDGQMVDSVFVGEALVATVQSNVSAALLRIVDCTAHRVGGNGPPASVNLIADGCALLPAIMSPMRLTPSGWQSSLSAFRIDGSEQIDVVCIISICDEKKNCPPMACTSPNNREIRSTSEENSIRVDRRLLVKGDKNYAGSQKFFAPICIESSFYLPAVIIFFCSLSSITVSIFLAFRRRRLRDAQVEELLSTSIPQDIGPKYIKTMSM</sequence>
<feature type="region of interest" description="Disordered" evidence="14">
    <location>
        <begin position="20"/>
        <end position="42"/>
    </location>
</feature>
<feature type="transmembrane region" description="Helical" evidence="15">
    <location>
        <begin position="2100"/>
        <end position="2123"/>
    </location>
</feature>
<keyword evidence="7 12" id="KW-0040">ANK repeat</keyword>
<dbReference type="InterPro" id="IPR052076">
    <property type="entry name" value="TRP_cation_channel"/>
</dbReference>
<gene>
    <name evidence="18" type="ORF">L5515_011468</name>
</gene>
<dbReference type="CDD" id="cd01099">
    <property type="entry name" value="PAN_AP_HGF"/>
    <property type="match status" value="2"/>
</dbReference>
<feature type="repeat" description="ANK" evidence="12">
    <location>
        <begin position="210"/>
        <end position="242"/>
    </location>
</feature>
<evidence type="ECO:0000256" key="8">
    <source>
        <dbReference type="ARBA" id="ARBA00023065"/>
    </source>
</evidence>
<protein>
    <recommendedName>
        <fullName evidence="20">Ion transport domain-containing protein</fullName>
    </recommendedName>
</protein>
<evidence type="ECO:0000256" key="5">
    <source>
        <dbReference type="ARBA" id="ARBA00022737"/>
    </source>
</evidence>
<evidence type="ECO:0000256" key="14">
    <source>
        <dbReference type="SAM" id="MobiDB-lite"/>
    </source>
</evidence>
<dbReference type="SUPFAM" id="SSF48403">
    <property type="entry name" value="Ankyrin repeat"/>
    <property type="match status" value="2"/>
</dbReference>
<evidence type="ECO:0000256" key="6">
    <source>
        <dbReference type="ARBA" id="ARBA00022989"/>
    </source>
</evidence>
<feature type="compositionally biased region" description="Basic and acidic residues" evidence="14">
    <location>
        <begin position="20"/>
        <end position="31"/>
    </location>
</feature>
<dbReference type="Proteomes" id="UP000829354">
    <property type="component" value="Chromosome IV"/>
</dbReference>
<feature type="transmembrane region" description="Helical" evidence="15">
    <location>
        <begin position="1054"/>
        <end position="1080"/>
    </location>
</feature>
<dbReference type="Gene3D" id="3.50.4.10">
    <property type="entry name" value="Hepatocyte Growth Factor"/>
    <property type="match status" value="3"/>
</dbReference>
<evidence type="ECO:0000259" key="17">
    <source>
        <dbReference type="PROSITE" id="PS51034"/>
    </source>
</evidence>
<feature type="domain" description="Apple" evidence="16">
    <location>
        <begin position="1328"/>
        <end position="1405"/>
    </location>
</feature>
<organism evidence="18 19">
    <name type="scientific">Caenorhabditis briggsae</name>
    <dbReference type="NCBI Taxonomy" id="6238"/>
    <lineage>
        <taxon>Eukaryota</taxon>
        <taxon>Metazoa</taxon>
        <taxon>Ecdysozoa</taxon>
        <taxon>Nematoda</taxon>
        <taxon>Chromadorea</taxon>
        <taxon>Rhabditida</taxon>
        <taxon>Rhabditina</taxon>
        <taxon>Rhabditomorpha</taxon>
        <taxon>Rhabditoidea</taxon>
        <taxon>Rhabditidae</taxon>
        <taxon>Peloderinae</taxon>
        <taxon>Caenorhabditis</taxon>
    </lineage>
</organism>
<keyword evidence="19" id="KW-1185">Reference proteome</keyword>
<dbReference type="InterPro" id="IPR005821">
    <property type="entry name" value="Ion_trans_dom"/>
</dbReference>
<keyword evidence="13" id="KW-0175">Coiled coil</keyword>
<evidence type="ECO:0000256" key="4">
    <source>
        <dbReference type="ARBA" id="ARBA00022692"/>
    </source>
</evidence>
<dbReference type="Pfam" id="PF00520">
    <property type="entry name" value="Ion_trans"/>
    <property type="match status" value="1"/>
</dbReference>
<dbReference type="SMART" id="SM00473">
    <property type="entry name" value="PAN_AP"/>
    <property type="match status" value="5"/>
</dbReference>
<feature type="repeat" description="ANK" evidence="12">
    <location>
        <begin position="549"/>
        <end position="581"/>
    </location>
</feature>
<keyword evidence="11" id="KW-0407">Ion channel</keyword>
<dbReference type="Pfam" id="PF12796">
    <property type="entry name" value="Ank_2"/>
    <property type="match status" value="5"/>
</dbReference>
<dbReference type="EMBL" id="CP092623">
    <property type="protein sequence ID" value="UMM28788.1"/>
    <property type="molecule type" value="Genomic_DNA"/>
</dbReference>
<dbReference type="PROSITE" id="PS51034">
    <property type="entry name" value="ZP_2"/>
    <property type="match status" value="1"/>
</dbReference>
<evidence type="ECO:0000256" key="13">
    <source>
        <dbReference type="SAM" id="Coils"/>
    </source>
</evidence>
<keyword evidence="8" id="KW-0406">Ion transport</keyword>
<dbReference type="PROSITE" id="PS50088">
    <property type="entry name" value="ANK_REPEAT"/>
    <property type="match status" value="9"/>
</dbReference>
<dbReference type="GO" id="GO:0005216">
    <property type="term" value="F:monoatomic ion channel activity"/>
    <property type="evidence" value="ECO:0007669"/>
    <property type="project" value="InterPro"/>
</dbReference>
<dbReference type="InterPro" id="IPR036770">
    <property type="entry name" value="Ankyrin_rpt-contain_sf"/>
</dbReference>
<feature type="domain" description="Apple" evidence="16">
    <location>
        <begin position="1606"/>
        <end position="1682"/>
    </location>
</feature>
<dbReference type="PROSITE" id="PS50948">
    <property type="entry name" value="PAN"/>
    <property type="match status" value="4"/>
</dbReference>
<dbReference type="InterPro" id="IPR003609">
    <property type="entry name" value="Pan_app"/>
</dbReference>
<keyword evidence="2" id="KW-0813">Transport</keyword>
<feature type="transmembrane region" description="Helical" evidence="15">
    <location>
        <begin position="822"/>
        <end position="842"/>
    </location>
</feature>
<feature type="repeat" description="ANK" evidence="12">
    <location>
        <begin position="380"/>
        <end position="412"/>
    </location>
</feature>
<dbReference type="InterPro" id="IPR001507">
    <property type="entry name" value="ZP_dom"/>
</dbReference>
<feature type="repeat" description="ANK" evidence="12">
    <location>
        <begin position="81"/>
        <end position="106"/>
    </location>
</feature>
<feature type="region of interest" description="Disordered" evidence="14">
    <location>
        <begin position="1696"/>
        <end position="1717"/>
    </location>
</feature>
<evidence type="ECO:0008006" key="20">
    <source>
        <dbReference type="Google" id="ProtNLM"/>
    </source>
</evidence>
<evidence type="ECO:0000313" key="19">
    <source>
        <dbReference type="Proteomes" id="UP000829354"/>
    </source>
</evidence>
<evidence type="ECO:0000259" key="16">
    <source>
        <dbReference type="PROSITE" id="PS50948"/>
    </source>
</evidence>
<feature type="coiled-coil region" evidence="13">
    <location>
        <begin position="1174"/>
        <end position="1201"/>
    </location>
</feature>
<feature type="transmembrane region" description="Helical" evidence="15">
    <location>
        <begin position="944"/>
        <end position="964"/>
    </location>
</feature>
<evidence type="ECO:0000256" key="7">
    <source>
        <dbReference type="ARBA" id="ARBA00023043"/>
    </source>
</evidence>
<dbReference type="PANTHER" id="PTHR47143">
    <property type="entry name" value="TRANSIENT RECEPTOR POTENTIAL CATION CHANNEL PROTEIN PAINLESS"/>
    <property type="match status" value="1"/>
</dbReference>
<dbReference type="SUPFAM" id="SSF57414">
    <property type="entry name" value="Hairpin loop containing domain-like"/>
    <property type="match status" value="3"/>
</dbReference>
<evidence type="ECO:0000256" key="3">
    <source>
        <dbReference type="ARBA" id="ARBA00022606"/>
    </source>
</evidence>
<dbReference type="Gene3D" id="1.25.40.20">
    <property type="entry name" value="Ankyrin repeat-containing domain"/>
    <property type="match status" value="4"/>
</dbReference>
<dbReference type="SMART" id="SM00248">
    <property type="entry name" value="ANK"/>
    <property type="match status" value="16"/>
</dbReference>
<feature type="repeat" description="ANK" evidence="12">
    <location>
        <begin position="614"/>
        <end position="646"/>
    </location>
</feature>
<keyword evidence="4 15" id="KW-0812">Transmembrane</keyword>
<evidence type="ECO:0000256" key="2">
    <source>
        <dbReference type="ARBA" id="ARBA00022448"/>
    </source>
</evidence>
<proteinExistence type="predicted"/>
<accession>A0AAE9JGF9</accession>
<dbReference type="Pfam" id="PF00023">
    <property type="entry name" value="Ank"/>
    <property type="match status" value="1"/>
</dbReference>
<reference evidence="18 19" key="1">
    <citation type="submission" date="2022-04" db="EMBL/GenBank/DDBJ databases">
        <title>Chromosome-level reference genomes for two strains of Caenorhabditis briggsae: an improved platform for comparative genomics.</title>
        <authorList>
            <person name="Stevens L."/>
            <person name="Andersen E."/>
        </authorList>
    </citation>
    <scope>NUCLEOTIDE SEQUENCE [LARGE SCALE GENOMIC DNA]</scope>
    <source>
        <strain evidence="18">VX34</strain>
        <tissue evidence="18">Whole-organism</tissue>
    </source>
</reference>
<keyword evidence="6 15" id="KW-1133">Transmembrane helix</keyword>
<feature type="repeat" description="ANK" evidence="12">
    <location>
        <begin position="315"/>
        <end position="347"/>
    </location>
</feature>
<dbReference type="InterPro" id="IPR002110">
    <property type="entry name" value="Ankyrin_rpt"/>
</dbReference>
<dbReference type="Pfam" id="PF00024">
    <property type="entry name" value="PAN_1"/>
    <property type="match status" value="4"/>
</dbReference>
<dbReference type="GO" id="GO:0016020">
    <property type="term" value="C:membrane"/>
    <property type="evidence" value="ECO:0007669"/>
    <property type="project" value="UniProtKB-SubCell"/>
</dbReference>
<feature type="domain" description="Apple" evidence="16">
    <location>
        <begin position="1498"/>
        <end position="1576"/>
    </location>
</feature>
<keyword evidence="9 15" id="KW-0472">Membrane</keyword>
<evidence type="ECO:0000256" key="10">
    <source>
        <dbReference type="ARBA" id="ARBA00023180"/>
    </source>
</evidence>
<keyword evidence="3" id="KW-0716">Sensory transduction</keyword>
<evidence type="ECO:0000256" key="12">
    <source>
        <dbReference type="PROSITE-ProRule" id="PRU00023"/>
    </source>
</evidence>
<evidence type="ECO:0000256" key="9">
    <source>
        <dbReference type="ARBA" id="ARBA00023136"/>
    </source>
</evidence>
<evidence type="ECO:0000313" key="18">
    <source>
        <dbReference type="EMBL" id="UMM28788.1"/>
    </source>
</evidence>
<feature type="repeat" description="ANK" evidence="12">
    <location>
        <begin position="582"/>
        <end position="614"/>
    </location>
</feature>